<name>A0A835QST4_VANPL</name>
<dbReference type="OrthoDB" id="541883at2759"/>
<comment type="caution">
    <text evidence="4">The sequence shown here is derived from an EMBL/GenBank/DDBJ whole genome shotgun (WGS) entry which is preliminary data.</text>
</comment>
<accession>A0A835QST4</accession>
<keyword evidence="5" id="KW-1185">Reference proteome</keyword>
<gene>
    <name evidence="4" type="ORF">HPP92_013317</name>
</gene>
<dbReference type="PANTHER" id="PTHR33155:SF3">
    <property type="entry name" value="PROTEIN FAF-LIKE, CHLOROPLASTIC"/>
    <property type="match status" value="1"/>
</dbReference>
<sequence>MAVAVCHAFLHHYQQAEFVKPAMNVEKVKSTREETAAEEDKERFDIWSSIQKEKEKAFLLPAPYVNPLVRRTSIIMGQKSLETCTENLGSENGSDGFSSGDELDSWMVCPFFSISKAEDGQGRAEEEETKVEDEAKWVKQGRKELSTVNYHCSIGRRSPVKSFPPPLPSISSREGPCLKMLPYRREGRLVVEAVPVPAHNYLHAERHGGRLLLSFIDCSPRSSSSHDENKSQVCEEEDKPKAEVEEQVEVLVAPEEEDEEVEEEVEVVDRGTVVEVKVSTQPQTISGMTAIKVLRSYLVINKFVIGTPLTPVDECNGEIHSSLPPPPQPRPCPAAGKRSTTTAAAAAVAASSISTSTTTTDGFHYHYLADRRCGSQSSAAAAAADARLLFSSKRRSREELLHDMQRCSELRRPLFIFEQPSYCIATST</sequence>
<dbReference type="EMBL" id="JADCNL010000006">
    <property type="protein sequence ID" value="KAG0476476.1"/>
    <property type="molecule type" value="Genomic_DNA"/>
</dbReference>
<proteinExistence type="inferred from homology"/>
<feature type="region of interest" description="Disordered" evidence="2">
    <location>
        <begin position="222"/>
        <end position="241"/>
    </location>
</feature>
<dbReference type="Proteomes" id="UP000636800">
    <property type="component" value="Chromosome 6"/>
</dbReference>
<evidence type="ECO:0000313" key="5">
    <source>
        <dbReference type="Proteomes" id="UP000636800"/>
    </source>
</evidence>
<dbReference type="InterPro" id="IPR046431">
    <property type="entry name" value="FAF_dom"/>
</dbReference>
<evidence type="ECO:0000256" key="2">
    <source>
        <dbReference type="SAM" id="MobiDB-lite"/>
    </source>
</evidence>
<dbReference type="Pfam" id="PF11250">
    <property type="entry name" value="FAF"/>
    <property type="match status" value="1"/>
</dbReference>
<comment type="similarity">
    <text evidence="1">Belongs to the fantastic four family.</text>
</comment>
<dbReference type="InterPro" id="IPR021410">
    <property type="entry name" value="FAF"/>
</dbReference>
<dbReference type="PANTHER" id="PTHR33155">
    <property type="entry name" value="FANTASTIC FOUR-LIKE PROTEIN (DUF3049)"/>
    <property type="match status" value="1"/>
</dbReference>
<organism evidence="4 5">
    <name type="scientific">Vanilla planifolia</name>
    <name type="common">Vanilla</name>
    <dbReference type="NCBI Taxonomy" id="51239"/>
    <lineage>
        <taxon>Eukaryota</taxon>
        <taxon>Viridiplantae</taxon>
        <taxon>Streptophyta</taxon>
        <taxon>Embryophyta</taxon>
        <taxon>Tracheophyta</taxon>
        <taxon>Spermatophyta</taxon>
        <taxon>Magnoliopsida</taxon>
        <taxon>Liliopsida</taxon>
        <taxon>Asparagales</taxon>
        <taxon>Orchidaceae</taxon>
        <taxon>Vanilloideae</taxon>
        <taxon>Vanilleae</taxon>
        <taxon>Vanilla</taxon>
    </lineage>
</organism>
<dbReference type="AlphaFoldDB" id="A0A835QST4"/>
<feature type="domain" description="FAF" evidence="3">
    <location>
        <begin position="162"/>
        <end position="215"/>
    </location>
</feature>
<protein>
    <recommendedName>
        <fullName evidence="3">FAF domain-containing protein</fullName>
    </recommendedName>
</protein>
<reference evidence="4 5" key="1">
    <citation type="journal article" date="2020" name="Nat. Food">
        <title>A phased Vanilla planifolia genome enables genetic improvement of flavour and production.</title>
        <authorList>
            <person name="Hasing T."/>
            <person name="Tang H."/>
            <person name="Brym M."/>
            <person name="Khazi F."/>
            <person name="Huang T."/>
            <person name="Chambers A.H."/>
        </authorList>
    </citation>
    <scope>NUCLEOTIDE SEQUENCE [LARGE SCALE GENOMIC DNA]</scope>
    <source>
        <tissue evidence="4">Leaf</tissue>
    </source>
</reference>
<evidence type="ECO:0000313" key="4">
    <source>
        <dbReference type="EMBL" id="KAG0476476.1"/>
    </source>
</evidence>
<evidence type="ECO:0000259" key="3">
    <source>
        <dbReference type="Pfam" id="PF11250"/>
    </source>
</evidence>
<evidence type="ECO:0000256" key="1">
    <source>
        <dbReference type="ARBA" id="ARBA00008690"/>
    </source>
</evidence>